<organism evidence="3 4">
    <name type="scientific">Lentinula aciculospora</name>
    <dbReference type="NCBI Taxonomy" id="153920"/>
    <lineage>
        <taxon>Eukaryota</taxon>
        <taxon>Fungi</taxon>
        <taxon>Dikarya</taxon>
        <taxon>Basidiomycota</taxon>
        <taxon>Agaricomycotina</taxon>
        <taxon>Agaricomycetes</taxon>
        <taxon>Agaricomycetidae</taxon>
        <taxon>Agaricales</taxon>
        <taxon>Marasmiineae</taxon>
        <taxon>Omphalotaceae</taxon>
        <taxon>Lentinula</taxon>
    </lineage>
</organism>
<keyword evidence="1" id="KW-0677">Repeat</keyword>
<dbReference type="SMART" id="SM00321">
    <property type="entry name" value="WSC"/>
    <property type="match status" value="2"/>
</dbReference>
<dbReference type="InterPro" id="IPR051589">
    <property type="entry name" value="Sialate-O-sulfotransferase"/>
</dbReference>
<dbReference type="OrthoDB" id="5985073at2759"/>
<dbReference type="EMBL" id="JAOTPV010000055">
    <property type="protein sequence ID" value="KAJ4466229.1"/>
    <property type="molecule type" value="Genomic_DNA"/>
</dbReference>
<dbReference type="AlphaFoldDB" id="A0A9W8ZTC0"/>
<proteinExistence type="predicted"/>
<feature type="domain" description="WSC" evidence="2">
    <location>
        <begin position="1"/>
        <end position="92"/>
    </location>
</feature>
<evidence type="ECO:0000259" key="2">
    <source>
        <dbReference type="PROSITE" id="PS51212"/>
    </source>
</evidence>
<name>A0A9W8ZTC0_9AGAR</name>
<keyword evidence="4" id="KW-1185">Reference proteome</keyword>
<dbReference type="PANTHER" id="PTHR45964">
    <property type="entry name" value="WSCD FAMILY MEMBER CG9164"/>
    <property type="match status" value="1"/>
</dbReference>
<evidence type="ECO:0000313" key="4">
    <source>
        <dbReference type="Proteomes" id="UP001150266"/>
    </source>
</evidence>
<evidence type="ECO:0000256" key="1">
    <source>
        <dbReference type="ARBA" id="ARBA00022737"/>
    </source>
</evidence>
<protein>
    <recommendedName>
        <fullName evidence="2">WSC domain-containing protein</fullName>
    </recommendedName>
</protein>
<gene>
    <name evidence="3" type="ORF">J3R30DRAFT_3311125</name>
</gene>
<sequence length="263" mass="28309">MLLSDNTSAGRLLTVNSGLPSGSITAVGCIDYCSFNNWTYAGVEFGSECYCDEVLHEIDSQETAASDCNMACNGDSSETCGGPNRIDVYWDGDLSIPSSPSNLYKSYWSYSGCFVDDTSQRTLNVQVEPPSGTSPPTCADTCAFYGYTIMGTEFGGECWCGNSTGSASQVSDTECAMTCSADRDYFCGDANRLSVYRNSPPQEMYSSDCLDLNIPSWLNISSFSILATRKEPPTSSGGWEGSSLHIIDILIDGDTTYSLLSVR</sequence>
<dbReference type="PANTHER" id="PTHR45964:SF5">
    <property type="entry name" value="WSCD FAMILY MEMBER CG9164"/>
    <property type="match status" value="1"/>
</dbReference>
<dbReference type="PROSITE" id="PS51212">
    <property type="entry name" value="WSC"/>
    <property type="match status" value="2"/>
</dbReference>
<dbReference type="InterPro" id="IPR002889">
    <property type="entry name" value="WSC_carb-bd"/>
</dbReference>
<dbReference type="Pfam" id="PF01822">
    <property type="entry name" value="WSC"/>
    <property type="match status" value="2"/>
</dbReference>
<reference evidence="3" key="1">
    <citation type="submission" date="2022-08" db="EMBL/GenBank/DDBJ databases">
        <title>A Global Phylogenomic Analysis of the Shiitake Genus Lentinula.</title>
        <authorList>
            <consortium name="DOE Joint Genome Institute"/>
            <person name="Sierra-Patev S."/>
            <person name="Min B."/>
            <person name="Naranjo-Ortiz M."/>
            <person name="Looney B."/>
            <person name="Konkel Z."/>
            <person name="Slot J.C."/>
            <person name="Sakamoto Y."/>
            <person name="Steenwyk J.L."/>
            <person name="Rokas A."/>
            <person name="Carro J."/>
            <person name="Camarero S."/>
            <person name="Ferreira P."/>
            <person name="Molpeceres G."/>
            <person name="Ruiz-Duenas F.J."/>
            <person name="Serrano A."/>
            <person name="Henrissat B."/>
            <person name="Drula E."/>
            <person name="Hughes K.W."/>
            <person name="Mata J.L."/>
            <person name="Ishikawa N.K."/>
            <person name="Vargas-Isla R."/>
            <person name="Ushijima S."/>
            <person name="Smith C.A."/>
            <person name="Ahrendt S."/>
            <person name="Andreopoulos W."/>
            <person name="He G."/>
            <person name="Labutti K."/>
            <person name="Lipzen A."/>
            <person name="Ng V."/>
            <person name="Riley R."/>
            <person name="Sandor L."/>
            <person name="Barry K."/>
            <person name="Martinez A.T."/>
            <person name="Xiao Y."/>
            <person name="Gibbons J.G."/>
            <person name="Terashima K."/>
            <person name="Grigoriev I.V."/>
            <person name="Hibbett D.S."/>
        </authorList>
    </citation>
    <scope>NUCLEOTIDE SEQUENCE</scope>
    <source>
        <strain evidence="3">JLM2183</strain>
    </source>
</reference>
<feature type="domain" description="WSC" evidence="2">
    <location>
        <begin position="107"/>
        <end position="199"/>
    </location>
</feature>
<comment type="caution">
    <text evidence="3">The sequence shown here is derived from an EMBL/GenBank/DDBJ whole genome shotgun (WGS) entry which is preliminary data.</text>
</comment>
<accession>A0A9W8ZTC0</accession>
<dbReference type="Proteomes" id="UP001150266">
    <property type="component" value="Unassembled WGS sequence"/>
</dbReference>
<evidence type="ECO:0000313" key="3">
    <source>
        <dbReference type="EMBL" id="KAJ4466229.1"/>
    </source>
</evidence>